<protein>
    <submittedName>
        <fullName evidence="1">Uncharacterized protein</fullName>
    </submittedName>
</protein>
<organism evidence="1 2">
    <name type="scientific">Tanacetum coccineum</name>
    <dbReference type="NCBI Taxonomy" id="301880"/>
    <lineage>
        <taxon>Eukaryota</taxon>
        <taxon>Viridiplantae</taxon>
        <taxon>Streptophyta</taxon>
        <taxon>Embryophyta</taxon>
        <taxon>Tracheophyta</taxon>
        <taxon>Spermatophyta</taxon>
        <taxon>Magnoliopsida</taxon>
        <taxon>eudicotyledons</taxon>
        <taxon>Gunneridae</taxon>
        <taxon>Pentapetalae</taxon>
        <taxon>asterids</taxon>
        <taxon>campanulids</taxon>
        <taxon>Asterales</taxon>
        <taxon>Asteraceae</taxon>
        <taxon>Asteroideae</taxon>
        <taxon>Anthemideae</taxon>
        <taxon>Anthemidinae</taxon>
        <taxon>Tanacetum</taxon>
    </lineage>
</organism>
<evidence type="ECO:0000313" key="1">
    <source>
        <dbReference type="EMBL" id="GJT21972.1"/>
    </source>
</evidence>
<reference evidence="1" key="2">
    <citation type="submission" date="2022-01" db="EMBL/GenBank/DDBJ databases">
        <authorList>
            <person name="Yamashiro T."/>
            <person name="Shiraishi A."/>
            <person name="Satake H."/>
            <person name="Nakayama K."/>
        </authorList>
    </citation>
    <scope>NUCLEOTIDE SEQUENCE</scope>
</reference>
<reference evidence="1" key="1">
    <citation type="journal article" date="2022" name="Int. J. Mol. Sci.">
        <title>Draft Genome of Tanacetum Coccineum: Genomic Comparison of Closely Related Tanacetum-Family Plants.</title>
        <authorList>
            <person name="Yamashiro T."/>
            <person name="Shiraishi A."/>
            <person name="Nakayama K."/>
            <person name="Satake H."/>
        </authorList>
    </citation>
    <scope>NUCLEOTIDE SEQUENCE</scope>
</reference>
<sequence length="87" mass="10146">MAASVEAQISLIKLEFSSCLFADSPINLLRSIQPFLEWLFLRQRQSLMVWYLLIQEFVKLEHPIHYRTRLPPASPLNSVEDTSSRDL</sequence>
<comment type="caution">
    <text evidence="1">The sequence shown here is derived from an EMBL/GenBank/DDBJ whole genome shotgun (WGS) entry which is preliminary data.</text>
</comment>
<evidence type="ECO:0000313" key="2">
    <source>
        <dbReference type="Proteomes" id="UP001151760"/>
    </source>
</evidence>
<dbReference type="Proteomes" id="UP001151760">
    <property type="component" value="Unassembled WGS sequence"/>
</dbReference>
<proteinExistence type="predicted"/>
<gene>
    <name evidence="1" type="ORF">Tco_0891909</name>
</gene>
<dbReference type="EMBL" id="BQNB010013931">
    <property type="protein sequence ID" value="GJT21972.1"/>
    <property type="molecule type" value="Genomic_DNA"/>
</dbReference>
<accession>A0ABQ5C7E4</accession>
<name>A0ABQ5C7E4_9ASTR</name>
<keyword evidence="2" id="KW-1185">Reference proteome</keyword>